<feature type="non-terminal residue" evidence="1">
    <location>
        <position position="1"/>
    </location>
</feature>
<dbReference type="EMBL" id="HACG01029588">
    <property type="protein sequence ID" value="CEK76453.1"/>
    <property type="molecule type" value="Transcribed_RNA"/>
</dbReference>
<sequence length="121" mass="13550">YETSTDSSDCMTTHASMMESFNYPTYITQATSSATMQHPMVIAKKRLRDPADDFLLQSTIPGYAPAYKRIAMSDISKGGYPMYQTNPLMSPLQPAPFMQLQQHPSYIPVSFAGHHPSMPRI</sequence>
<evidence type="ECO:0000313" key="1">
    <source>
        <dbReference type="EMBL" id="CEK76453.1"/>
    </source>
</evidence>
<accession>A0A0B7A6V4</accession>
<name>A0A0B7A6V4_9EUPU</name>
<reference evidence="1" key="1">
    <citation type="submission" date="2014-12" db="EMBL/GenBank/DDBJ databases">
        <title>Insight into the proteome of Arion vulgaris.</title>
        <authorList>
            <person name="Aradska J."/>
            <person name="Bulat T."/>
            <person name="Smidak R."/>
            <person name="Sarate P."/>
            <person name="Gangsoo J."/>
            <person name="Sialana F."/>
            <person name="Bilban M."/>
            <person name="Lubec G."/>
        </authorList>
    </citation>
    <scope>NUCLEOTIDE SEQUENCE</scope>
    <source>
        <tissue evidence="1">Skin</tissue>
    </source>
</reference>
<dbReference type="AlphaFoldDB" id="A0A0B7A6V4"/>
<organism evidence="1">
    <name type="scientific">Arion vulgaris</name>
    <dbReference type="NCBI Taxonomy" id="1028688"/>
    <lineage>
        <taxon>Eukaryota</taxon>
        <taxon>Metazoa</taxon>
        <taxon>Spiralia</taxon>
        <taxon>Lophotrochozoa</taxon>
        <taxon>Mollusca</taxon>
        <taxon>Gastropoda</taxon>
        <taxon>Heterobranchia</taxon>
        <taxon>Euthyneura</taxon>
        <taxon>Panpulmonata</taxon>
        <taxon>Eupulmonata</taxon>
        <taxon>Stylommatophora</taxon>
        <taxon>Helicina</taxon>
        <taxon>Arionoidea</taxon>
        <taxon>Arionidae</taxon>
        <taxon>Arion</taxon>
    </lineage>
</organism>
<gene>
    <name evidence="1" type="primary">ORF100025</name>
</gene>
<protein>
    <submittedName>
        <fullName evidence="1">Uncharacterized protein</fullName>
    </submittedName>
</protein>
<proteinExistence type="predicted"/>